<dbReference type="NCBIfam" id="TIGR01844">
    <property type="entry name" value="type_I_sec_TolC"/>
    <property type="match status" value="1"/>
</dbReference>
<name>A0A5B8S8G9_9SPHN</name>
<gene>
    <name evidence="9" type="ORF">FRF71_14260</name>
</gene>
<comment type="similarity">
    <text evidence="2">Belongs to the outer membrane factor (OMF) (TC 1.B.17) family.</text>
</comment>
<evidence type="ECO:0000256" key="3">
    <source>
        <dbReference type="ARBA" id="ARBA00022448"/>
    </source>
</evidence>
<evidence type="ECO:0000256" key="1">
    <source>
        <dbReference type="ARBA" id="ARBA00004442"/>
    </source>
</evidence>
<dbReference type="OrthoDB" id="7498903at2"/>
<keyword evidence="10" id="KW-1185">Reference proteome</keyword>
<comment type="subcellular location">
    <subcellularLocation>
        <location evidence="1">Cell outer membrane</location>
    </subcellularLocation>
</comment>
<organism evidence="9 10">
    <name type="scientific">Novosphingobium ginsenosidimutans</name>
    <dbReference type="NCBI Taxonomy" id="1176536"/>
    <lineage>
        <taxon>Bacteria</taxon>
        <taxon>Pseudomonadati</taxon>
        <taxon>Pseudomonadota</taxon>
        <taxon>Alphaproteobacteria</taxon>
        <taxon>Sphingomonadales</taxon>
        <taxon>Sphingomonadaceae</taxon>
        <taxon>Novosphingobium</taxon>
    </lineage>
</organism>
<dbReference type="SUPFAM" id="SSF56954">
    <property type="entry name" value="Outer membrane efflux proteins (OEP)"/>
    <property type="match status" value="1"/>
</dbReference>
<dbReference type="RefSeq" id="WP_147091281.1">
    <property type="nucleotide sequence ID" value="NZ_BAABJD010000002.1"/>
</dbReference>
<dbReference type="Proteomes" id="UP000321172">
    <property type="component" value="Chromosome"/>
</dbReference>
<dbReference type="GO" id="GO:1990281">
    <property type="term" value="C:efflux pump complex"/>
    <property type="evidence" value="ECO:0007669"/>
    <property type="project" value="TreeGrafter"/>
</dbReference>
<feature type="chain" id="PRO_5022831135" evidence="8">
    <location>
        <begin position="25"/>
        <end position="893"/>
    </location>
</feature>
<keyword evidence="8" id="KW-0732">Signal</keyword>
<dbReference type="InterPro" id="IPR003423">
    <property type="entry name" value="OMP_efflux"/>
</dbReference>
<evidence type="ECO:0000313" key="10">
    <source>
        <dbReference type="Proteomes" id="UP000321172"/>
    </source>
</evidence>
<evidence type="ECO:0000256" key="8">
    <source>
        <dbReference type="SAM" id="SignalP"/>
    </source>
</evidence>
<accession>A0A5B8S8G9</accession>
<feature type="signal peptide" evidence="8">
    <location>
        <begin position="1"/>
        <end position="24"/>
    </location>
</feature>
<evidence type="ECO:0000256" key="2">
    <source>
        <dbReference type="ARBA" id="ARBA00007613"/>
    </source>
</evidence>
<dbReference type="Gene3D" id="1.20.1600.10">
    <property type="entry name" value="Outer membrane efflux proteins (OEP)"/>
    <property type="match status" value="1"/>
</dbReference>
<keyword evidence="5" id="KW-0812">Transmembrane</keyword>
<dbReference type="InterPro" id="IPR051906">
    <property type="entry name" value="TolC-like"/>
</dbReference>
<keyword evidence="6" id="KW-0472">Membrane</keyword>
<keyword evidence="4" id="KW-1134">Transmembrane beta strand</keyword>
<reference evidence="9 10" key="1">
    <citation type="journal article" date="2013" name="J. Microbiol. Biotechnol.">
        <title>Novosphingobium ginsenosidimutans sp. nov., with the ability to convert ginsenoside.</title>
        <authorList>
            <person name="Kim J.K."/>
            <person name="He D."/>
            <person name="Liu Q.M."/>
            <person name="Park H.Y."/>
            <person name="Jung M.S."/>
            <person name="Yoon M.H."/>
            <person name="Kim S.C."/>
            <person name="Im W.T."/>
        </authorList>
    </citation>
    <scope>NUCLEOTIDE SEQUENCE [LARGE SCALE GENOMIC DNA]</scope>
    <source>
        <strain evidence="9 10">FW-6</strain>
    </source>
</reference>
<dbReference type="PANTHER" id="PTHR30026">
    <property type="entry name" value="OUTER MEMBRANE PROTEIN TOLC"/>
    <property type="match status" value="1"/>
</dbReference>
<dbReference type="InterPro" id="IPR010130">
    <property type="entry name" value="T1SS_OMP_TolC"/>
</dbReference>
<evidence type="ECO:0000256" key="4">
    <source>
        <dbReference type="ARBA" id="ARBA00022452"/>
    </source>
</evidence>
<evidence type="ECO:0000313" key="9">
    <source>
        <dbReference type="EMBL" id="QEA17202.1"/>
    </source>
</evidence>
<dbReference type="GO" id="GO:0015288">
    <property type="term" value="F:porin activity"/>
    <property type="evidence" value="ECO:0007669"/>
    <property type="project" value="TreeGrafter"/>
</dbReference>
<sequence length="893" mass="93163">MKRPIAGLLASAAAVPGAWLLASADERSAAPPLAPEPEGASQPQVVADPAKRLAAIEPAFGQAPAAAVPATEMQPGSKDSFRLPEPTFVPPIEPLTQAERLALPTLPPPDLVAALPALVVADPEPSPAFVARPVVQPLPAPIAEPASSVPPLQSATVLLAQADTPPPLLTKPTATPNFVAEPLVQPLPPQPVVLARLELPPQPAAVARVDLLSVAAEAAVQGEAQASTPASPLPAPKAIDAPHPVKATATPAYPVAAKPAPAYVAAPVVQAVPVKLAATEVPKAASAVPPSNPAPVLPPKAKPLAEVLAAAAPKAPVQQPVAIPATLQPAPVRPAEPVAEPVAVPRAKLPVGELVLAAFTPAPIAQEPTPAGPPRRVETTAAKTVPVGAPAQVIYPEPAFGPPEAKFIPAAYSSIEPPEQPTSPGSASTLAQAIAYSYETNPRLLAERASSRAADLGYPAARAAFGPRLDASANLSYTRDRDEVLPGSFLRQQGWSDTASLILSQPLLTFGRSQARVGQAAATIEYRRESLRLVQNEVMLDVIAAYVGTLREAGAVTIARENVALLQRQLEESNARFAVREITLADVQQVETRLALGKTVLLDAQARLGEIQSRFYRAVGMPPGELAPPEPLTLPVTALSEAYGLADTESPLVRAAQARERVSRAFLAGTRAEAAPRVDFRGTADYGSVSEYTRDLRGTRVRGTVTLSVPLFDSGARSAESGQAREANSADLQLIAAAQRDSRTAVATGWNNLLAARMSIDHYRQAVESAQRAYENAQRQERAGMRSTLDVLDLARDLLNVRNAYNAALADEYQSRATLLAAMGQLDPTKMSDGLTLYDPSDHFRRVKGKGDVPLLTGTLSALDGVTLPNLKSSRASPDAAALVGTAETVTGE</sequence>
<evidence type="ECO:0000256" key="5">
    <source>
        <dbReference type="ARBA" id="ARBA00022692"/>
    </source>
</evidence>
<dbReference type="EMBL" id="CP042345">
    <property type="protein sequence ID" value="QEA17202.1"/>
    <property type="molecule type" value="Genomic_DNA"/>
</dbReference>
<evidence type="ECO:0000256" key="6">
    <source>
        <dbReference type="ARBA" id="ARBA00023136"/>
    </source>
</evidence>
<dbReference type="KEGG" id="ngf:FRF71_14260"/>
<keyword evidence="7" id="KW-0998">Cell outer membrane</keyword>
<protein>
    <submittedName>
        <fullName evidence="9">TolC family outer membrane protein</fullName>
    </submittedName>
</protein>
<proteinExistence type="inferred from homology"/>
<dbReference type="GO" id="GO:0015562">
    <property type="term" value="F:efflux transmembrane transporter activity"/>
    <property type="evidence" value="ECO:0007669"/>
    <property type="project" value="InterPro"/>
</dbReference>
<dbReference type="AlphaFoldDB" id="A0A5B8S8G9"/>
<evidence type="ECO:0000256" key="7">
    <source>
        <dbReference type="ARBA" id="ARBA00023237"/>
    </source>
</evidence>
<dbReference type="GO" id="GO:0009279">
    <property type="term" value="C:cell outer membrane"/>
    <property type="evidence" value="ECO:0007669"/>
    <property type="project" value="UniProtKB-SubCell"/>
</dbReference>
<keyword evidence="3" id="KW-0813">Transport</keyword>
<dbReference type="PANTHER" id="PTHR30026:SF20">
    <property type="entry name" value="OUTER MEMBRANE PROTEIN TOLC"/>
    <property type="match status" value="1"/>
</dbReference>
<dbReference type="Pfam" id="PF02321">
    <property type="entry name" value="OEP"/>
    <property type="match status" value="2"/>
</dbReference>